<dbReference type="GO" id="GO:0098609">
    <property type="term" value="P:cell-cell adhesion"/>
    <property type="evidence" value="ECO:0007669"/>
    <property type="project" value="TreeGrafter"/>
</dbReference>
<proteinExistence type="predicted"/>
<dbReference type="EMBL" id="DSMG01000159">
    <property type="protein sequence ID" value="HDX32810.1"/>
    <property type="molecule type" value="Genomic_DNA"/>
</dbReference>
<comment type="caution">
    <text evidence="2">The sequence shown here is derived from an EMBL/GenBank/DDBJ whole genome shotgun (WGS) entry which is preliminary data.</text>
</comment>
<gene>
    <name evidence="2" type="ORF">ENQ20_15180</name>
</gene>
<reference evidence="2" key="1">
    <citation type="journal article" date="2020" name="mSystems">
        <title>Genome- and Community-Level Interaction Insights into Carbon Utilization and Element Cycling Functions of Hydrothermarchaeota in Hydrothermal Sediment.</title>
        <authorList>
            <person name="Zhou Z."/>
            <person name="Liu Y."/>
            <person name="Xu W."/>
            <person name="Pan J."/>
            <person name="Luo Z.H."/>
            <person name="Li M."/>
        </authorList>
    </citation>
    <scope>NUCLEOTIDE SEQUENCE [LARGE SCALE GENOMIC DNA]</scope>
    <source>
        <strain evidence="2">SpSt-289</strain>
    </source>
</reference>
<dbReference type="InterPro" id="IPR037221">
    <property type="entry name" value="H-type_lectin_dom_sf"/>
</dbReference>
<organism evidence="2">
    <name type="scientific">Caldilinea aerophila</name>
    <dbReference type="NCBI Taxonomy" id="133453"/>
    <lineage>
        <taxon>Bacteria</taxon>
        <taxon>Bacillati</taxon>
        <taxon>Chloroflexota</taxon>
        <taxon>Caldilineae</taxon>
        <taxon>Caldilineales</taxon>
        <taxon>Caldilineaceae</taxon>
        <taxon>Caldilinea</taxon>
    </lineage>
</organism>
<feature type="domain" description="H-type lectin" evidence="1">
    <location>
        <begin position="140"/>
        <end position="206"/>
    </location>
</feature>
<evidence type="ECO:0000259" key="1">
    <source>
        <dbReference type="Pfam" id="PF09458"/>
    </source>
</evidence>
<dbReference type="Gene3D" id="2.60.40.2080">
    <property type="match status" value="1"/>
</dbReference>
<dbReference type="GO" id="GO:0009986">
    <property type="term" value="C:cell surface"/>
    <property type="evidence" value="ECO:0007669"/>
    <property type="project" value="TreeGrafter"/>
</dbReference>
<accession>A0A7C1JZ86</accession>
<dbReference type="PANTHER" id="PTHR46938:SF1">
    <property type="entry name" value="DISCOIDIN-1 SUBUNIT A-RELATED"/>
    <property type="match status" value="1"/>
</dbReference>
<dbReference type="PANTHER" id="PTHR46938">
    <property type="entry name" value="DISCOIDIN-1 SUBUNIT A-RELATED-RELATED"/>
    <property type="match status" value="1"/>
</dbReference>
<dbReference type="GO" id="GO:0098636">
    <property type="term" value="C:protein complex involved in cell adhesion"/>
    <property type="evidence" value="ECO:0007669"/>
    <property type="project" value="TreeGrafter"/>
</dbReference>
<dbReference type="InterPro" id="IPR019019">
    <property type="entry name" value="H-type_lectin_domain"/>
</dbReference>
<name>A0A7C1JZ86_9CHLR</name>
<sequence length="209" mass="22690">MIFRLYAVPTGGAPLWEEQWTGSNGVRVSDGLFNVMLGSLTPIQQSVIAGHDQLWLGITVGTDDEMQPRVQWGSVPFAVQALMVPDGSVTTARIADGAVTQAKLASDVNLFRVQSGTAGGDWQNSPGWNLHQGFGVRSYTVRVTLQRPFQSPPTVLATLYMLDVGNAANTRVHVSPQNVTTQGFDLVIHTWNNTAVYGAYVNWLAYVAQ</sequence>
<dbReference type="GO" id="GO:0030247">
    <property type="term" value="F:polysaccharide binding"/>
    <property type="evidence" value="ECO:0007669"/>
    <property type="project" value="TreeGrafter"/>
</dbReference>
<evidence type="ECO:0000313" key="2">
    <source>
        <dbReference type="EMBL" id="HDX32810.1"/>
    </source>
</evidence>
<dbReference type="AlphaFoldDB" id="A0A7C1JZ86"/>
<protein>
    <recommendedName>
        <fullName evidence="1">H-type lectin domain-containing protein</fullName>
    </recommendedName>
</protein>
<dbReference type="SUPFAM" id="SSF141086">
    <property type="entry name" value="Agglutinin HPA-like"/>
    <property type="match status" value="1"/>
</dbReference>
<dbReference type="Pfam" id="PF09458">
    <property type="entry name" value="H_lectin"/>
    <property type="match status" value="1"/>
</dbReference>
<dbReference type="GO" id="GO:0045335">
    <property type="term" value="C:phagocytic vesicle"/>
    <property type="evidence" value="ECO:0007669"/>
    <property type="project" value="TreeGrafter"/>
</dbReference>
<dbReference type="InterPro" id="IPR052487">
    <property type="entry name" value="Galactose-binding_lectin"/>
</dbReference>
<dbReference type="GO" id="GO:0070492">
    <property type="term" value="F:oligosaccharide binding"/>
    <property type="evidence" value="ECO:0007669"/>
    <property type="project" value="TreeGrafter"/>
</dbReference>
<dbReference type="GO" id="GO:0046871">
    <property type="term" value="F:N-acetylgalactosamine binding"/>
    <property type="evidence" value="ECO:0007669"/>
    <property type="project" value="TreeGrafter"/>
</dbReference>